<feature type="compositionally biased region" description="Polar residues" evidence="1">
    <location>
        <begin position="1"/>
        <end position="10"/>
    </location>
</feature>
<feature type="region of interest" description="Disordered" evidence="1">
    <location>
        <begin position="162"/>
        <end position="188"/>
    </location>
</feature>
<comment type="caution">
    <text evidence="2">The sequence shown here is derived from an EMBL/GenBank/DDBJ whole genome shotgun (WGS) entry which is preliminary data.</text>
</comment>
<organism evidence="2 3">
    <name type="scientific">Ephemerocybe angulata</name>
    <dbReference type="NCBI Taxonomy" id="980116"/>
    <lineage>
        <taxon>Eukaryota</taxon>
        <taxon>Fungi</taxon>
        <taxon>Dikarya</taxon>
        <taxon>Basidiomycota</taxon>
        <taxon>Agaricomycotina</taxon>
        <taxon>Agaricomycetes</taxon>
        <taxon>Agaricomycetidae</taxon>
        <taxon>Agaricales</taxon>
        <taxon>Agaricineae</taxon>
        <taxon>Psathyrellaceae</taxon>
        <taxon>Ephemerocybe</taxon>
    </lineage>
</organism>
<name>A0A8H6LUV1_9AGAR</name>
<sequence>MQHTPSNYRNTHLPLSKLEGRVGACDDKAKPSCLHREASKQVDDQPTPLLSSSSLPDPLALDRHRRQQGHGTTRPAETRTSGKTADTTVNSGAWGRTRPEPILHECTSALTRPQRRGIGLPHAMSHKASIESTACDDDLQMGIQRHRTSLDPNIVARLRQPVALPNSDERPHRLPGQRCLARGEAGGE</sequence>
<feature type="region of interest" description="Disordered" evidence="1">
    <location>
        <begin position="1"/>
        <end position="102"/>
    </location>
</feature>
<feature type="compositionally biased region" description="Polar residues" evidence="1">
    <location>
        <begin position="78"/>
        <end position="91"/>
    </location>
</feature>
<evidence type="ECO:0000313" key="2">
    <source>
        <dbReference type="EMBL" id="KAF6741981.1"/>
    </source>
</evidence>
<reference evidence="2 3" key="1">
    <citation type="submission" date="2020-07" db="EMBL/GenBank/DDBJ databases">
        <title>Comparative genomics of pyrophilous fungi reveals a link between fire events and developmental genes.</title>
        <authorList>
            <consortium name="DOE Joint Genome Institute"/>
            <person name="Steindorff A.S."/>
            <person name="Carver A."/>
            <person name="Calhoun S."/>
            <person name="Stillman K."/>
            <person name="Liu H."/>
            <person name="Lipzen A."/>
            <person name="Pangilinan J."/>
            <person name="Labutti K."/>
            <person name="Bruns T.D."/>
            <person name="Grigoriev I.V."/>
        </authorList>
    </citation>
    <scope>NUCLEOTIDE SEQUENCE [LARGE SCALE GENOMIC DNA]</scope>
    <source>
        <strain evidence="2 3">CBS 144469</strain>
    </source>
</reference>
<feature type="compositionally biased region" description="Basic and acidic residues" evidence="1">
    <location>
        <begin position="18"/>
        <end position="43"/>
    </location>
</feature>
<protein>
    <submittedName>
        <fullName evidence="2">Uncharacterized protein</fullName>
    </submittedName>
</protein>
<evidence type="ECO:0000313" key="3">
    <source>
        <dbReference type="Proteomes" id="UP000521943"/>
    </source>
</evidence>
<accession>A0A8H6LUV1</accession>
<dbReference type="EMBL" id="JACGCI010000209">
    <property type="protein sequence ID" value="KAF6741981.1"/>
    <property type="molecule type" value="Genomic_DNA"/>
</dbReference>
<proteinExistence type="predicted"/>
<gene>
    <name evidence="2" type="ORF">DFP72DRAFT_219292</name>
</gene>
<dbReference type="Proteomes" id="UP000521943">
    <property type="component" value="Unassembled WGS sequence"/>
</dbReference>
<feature type="compositionally biased region" description="Low complexity" evidence="1">
    <location>
        <begin position="44"/>
        <end position="59"/>
    </location>
</feature>
<dbReference type="AlphaFoldDB" id="A0A8H6LUV1"/>
<evidence type="ECO:0000256" key="1">
    <source>
        <dbReference type="SAM" id="MobiDB-lite"/>
    </source>
</evidence>
<keyword evidence="3" id="KW-1185">Reference proteome</keyword>